<reference evidence="1 2" key="1">
    <citation type="submission" date="2019-08" db="EMBL/GenBank/DDBJ databases">
        <title>Whole genome of Aphis craccivora.</title>
        <authorList>
            <person name="Voronova N.V."/>
            <person name="Shulinski R.S."/>
            <person name="Bandarenka Y.V."/>
            <person name="Zhorov D.G."/>
            <person name="Warner D."/>
        </authorList>
    </citation>
    <scope>NUCLEOTIDE SEQUENCE [LARGE SCALE GENOMIC DNA]</scope>
    <source>
        <strain evidence="1">180601</strain>
        <tissue evidence="1">Whole Body</tissue>
    </source>
</reference>
<organism evidence="1 2">
    <name type="scientific">Aphis craccivora</name>
    <name type="common">Cowpea aphid</name>
    <dbReference type="NCBI Taxonomy" id="307492"/>
    <lineage>
        <taxon>Eukaryota</taxon>
        <taxon>Metazoa</taxon>
        <taxon>Ecdysozoa</taxon>
        <taxon>Arthropoda</taxon>
        <taxon>Hexapoda</taxon>
        <taxon>Insecta</taxon>
        <taxon>Pterygota</taxon>
        <taxon>Neoptera</taxon>
        <taxon>Paraneoptera</taxon>
        <taxon>Hemiptera</taxon>
        <taxon>Sternorrhyncha</taxon>
        <taxon>Aphidomorpha</taxon>
        <taxon>Aphidoidea</taxon>
        <taxon>Aphididae</taxon>
        <taxon>Aphidini</taxon>
        <taxon>Aphis</taxon>
        <taxon>Aphis</taxon>
    </lineage>
</organism>
<gene>
    <name evidence="1" type="ORF">FWK35_00008407</name>
</gene>
<accession>A0A6G0YVQ2</accession>
<comment type="caution">
    <text evidence="1">The sequence shown here is derived from an EMBL/GenBank/DDBJ whole genome shotgun (WGS) entry which is preliminary data.</text>
</comment>
<protein>
    <submittedName>
        <fullName evidence="1">Uncharacterized protein</fullName>
    </submittedName>
</protein>
<proteinExistence type="predicted"/>
<name>A0A6G0YVQ2_APHCR</name>
<evidence type="ECO:0000313" key="1">
    <source>
        <dbReference type="EMBL" id="KAF0761905.1"/>
    </source>
</evidence>
<dbReference type="Proteomes" id="UP000478052">
    <property type="component" value="Unassembled WGS sequence"/>
</dbReference>
<dbReference type="EMBL" id="VUJU01002269">
    <property type="protein sequence ID" value="KAF0761905.1"/>
    <property type="molecule type" value="Genomic_DNA"/>
</dbReference>
<dbReference type="AlphaFoldDB" id="A0A6G0YVQ2"/>
<evidence type="ECO:0000313" key="2">
    <source>
        <dbReference type="Proteomes" id="UP000478052"/>
    </source>
</evidence>
<keyword evidence="2" id="KW-1185">Reference proteome</keyword>
<sequence length="95" mass="11161">MKEQIYVKEVNNRDELLMRIVLLNIKFVGKDWSKLHRCTKKCIEVNGGHVNKAIRASKTRDKLKNDVTSRFIENCHHLTEGVYIKKSLLRVFHIA</sequence>